<sequence>MHIALFTDFHPGTVGGIQTSVAAQYRGARRLGHRVTVFTAPGPESTEPDPDLVVLSPVRALSVNGFAAVLPTRANARLIDAVFAERGPVDIVHTQTTYGVAVAGVKAARRHGIPLVQTIHSRDDVFIQHTSPAPYPAALAMRALHNSVLPHRGRMPRNPESRSARHAWHTMIAQAQAADAVIVPSAHFAERLRAHGLAGRLHVISNGVDDDLLDELEATPPADGRDATALGADLGATARRADAGPLRVLWCARLSAEKRPLAAIEAVLRVPGAVLDVYGDGDQLAAARELAGADPRIRFHGARSQRDCLHAMREHDILLFPSLGFDTQGMALLEAAAAGLPVVYCDAALSESVPPGGGVLTGPEPDAIAAALRTLADSPAGLETRRTAIAATPFPARQSALSAEITAVYAELIADPPHARMPRTPAEVPTAPGRLPLLGHSIAALRDSLGFVRSLAAVGPVVRVYLGPRPAYVLTTPELIRQVGFGTAGEFHRDDLRAAMHEVVRGASNVLAGPPHELRRRMIAPALRRRRLQDYAAVTAGIADEWAAALPGTVNLMESAHALVLDTISATLFTADFGAAAKAEVRRNIPWLLAQVVQRAALPDAVNRARFLADRRFAAKAAALRGEIGAVVRAYRADGRDHRDVLSALIGHVDAETGARLGDEEIVDELILMLAAGVGSTASILAWVWYETLRSPEIAKAVRAELDTEVGAGPVEPDHLYRLPYLRRVILETLRYWGPWVSTQNADGPVTFDGLTLPDGAVVVYSPYLVHHDPRHYPDPARFDPERWAPERVDGIDRKAVLPFGVGARHCPGNNFALLTITLATAALFTHWNPALDSGYRVRPSSGDFVAAPSRLPVTLRPRTGR</sequence>
<gene>
    <name evidence="6" type="ORF">ACFO0B_10185</name>
</gene>
<dbReference type="PANTHER" id="PTHR24305">
    <property type="entry name" value="CYTOCHROME P450"/>
    <property type="match status" value="1"/>
</dbReference>
<dbReference type="Pfam" id="PF00067">
    <property type="entry name" value="p450"/>
    <property type="match status" value="1"/>
</dbReference>
<accession>A0ABV8DQI9</accession>
<keyword evidence="7" id="KW-1185">Reference proteome</keyword>
<dbReference type="SUPFAM" id="SSF48264">
    <property type="entry name" value="Cytochrome P450"/>
    <property type="match status" value="1"/>
</dbReference>
<evidence type="ECO:0000256" key="2">
    <source>
        <dbReference type="ARBA" id="ARBA00010617"/>
    </source>
</evidence>
<dbReference type="Gene3D" id="1.10.630.10">
    <property type="entry name" value="Cytochrome P450"/>
    <property type="match status" value="1"/>
</dbReference>
<evidence type="ECO:0000313" key="7">
    <source>
        <dbReference type="Proteomes" id="UP001595696"/>
    </source>
</evidence>
<evidence type="ECO:0000313" key="6">
    <source>
        <dbReference type="EMBL" id="MFC3962353.1"/>
    </source>
</evidence>
<dbReference type="InterPro" id="IPR002401">
    <property type="entry name" value="Cyt_P450_E_grp-I"/>
</dbReference>
<comment type="caution">
    <text evidence="6">The sequence shown here is derived from an EMBL/GenBank/DDBJ whole genome shotgun (WGS) entry which is preliminary data.</text>
</comment>
<feature type="domain" description="Glycosyltransferase subfamily 4-like N-terminal" evidence="5">
    <location>
        <begin position="14"/>
        <end position="211"/>
    </location>
</feature>
<dbReference type="InterPro" id="IPR017972">
    <property type="entry name" value="Cyt_P450_CS"/>
</dbReference>
<dbReference type="PRINTS" id="PR00385">
    <property type="entry name" value="P450"/>
</dbReference>
<protein>
    <submittedName>
        <fullName evidence="6">Cytochrome P450</fullName>
    </submittedName>
</protein>
<comment type="cofactor">
    <cofactor evidence="1">
        <name>heme</name>
        <dbReference type="ChEBI" id="CHEBI:30413"/>
    </cofactor>
</comment>
<dbReference type="Pfam" id="PF13439">
    <property type="entry name" value="Glyco_transf_4"/>
    <property type="match status" value="1"/>
</dbReference>
<name>A0ABV8DQI9_9NOCA</name>
<dbReference type="InterPro" id="IPR036396">
    <property type="entry name" value="Cyt_P450_sf"/>
</dbReference>
<comment type="similarity">
    <text evidence="2">Belongs to the cytochrome P450 family.</text>
</comment>
<keyword evidence="3" id="KW-0328">Glycosyltransferase</keyword>
<dbReference type="PANTHER" id="PTHR24305:SF166">
    <property type="entry name" value="CYTOCHROME P450 12A4, MITOCHONDRIAL-RELATED"/>
    <property type="match status" value="1"/>
</dbReference>
<evidence type="ECO:0000256" key="1">
    <source>
        <dbReference type="ARBA" id="ARBA00001971"/>
    </source>
</evidence>
<dbReference type="Proteomes" id="UP001595696">
    <property type="component" value="Unassembled WGS sequence"/>
</dbReference>
<dbReference type="PROSITE" id="PS00086">
    <property type="entry name" value="CYTOCHROME_P450"/>
    <property type="match status" value="1"/>
</dbReference>
<dbReference type="InterPro" id="IPR050121">
    <property type="entry name" value="Cytochrome_P450_monoxygenase"/>
</dbReference>
<proteinExistence type="inferred from homology"/>
<dbReference type="EMBL" id="JBHSAX010000009">
    <property type="protein sequence ID" value="MFC3962353.1"/>
    <property type="molecule type" value="Genomic_DNA"/>
</dbReference>
<organism evidence="6 7">
    <name type="scientific">Nocardia jiangsuensis</name>
    <dbReference type="NCBI Taxonomy" id="1691563"/>
    <lineage>
        <taxon>Bacteria</taxon>
        <taxon>Bacillati</taxon>
        <taxon>Actinomycetota</taxon>
        <taxon>Actinomycetes</taxon>
        <taxon>Mycobacteriales</taxon>
        <taxon>Nocardiaceae</taxon>
        <taxon>Nocardia</taxon>
    </lineage>
</organism>
<reference evidence="7" key="1">
    <citation type="journal article" date="2019" name="Int. J. Syst. Evol. Microbiol.">
        <title>The Global Catalogue of Microorganisms (GCM) 10K type strain sequencing project: providing services to taxonomists for standard genome sequencing and annotation.</title>
        <authorList>
            <consortium name="The Broad Institute Genomics Platform"/>
            <consortium name="The Broad Institute Genome Sequencing Center for Infectious Disease"/>
            <person name="Wu L."/>
            <person name="Ma J."/>
        </authorList>
    </citation>
    <scope>NUCLEOTIDE SEQUENCE [LARGE SCALE GENOMIC DNA]</scope>
    <source>
        <strain evidence="7">CGMCC 4.7330</strain>
    </source>
</reference>
<evidence type="ECO:0000256" key="4">
    <source>
        <dbReference type="ARBA" id="ARBA00022679"/>
    </source>
</evidence>
<dbReference type="Gene3D" id="3.40.50.2000">
    <property type="entry name" value="Glycogen Phosphorylase B"/>
    <property type="match status" value="2"/>
</dbReference>
<dbReference type="InterPro" id="IPR028098">
    <property type="entry name" value="Glyco_trans_4-like_N"/>
</dbReference>
<keyword evidence="4" id="KW-0808">Transferase</keyword>
<dbReference type="Pfam" id="PF13692">
    <property type="entry name" value="Glyco_trans_1_4"/>
    <property type="match status" value="1"/>
</dbReference>
<dbReference type="SUPFAM" id="SSF53756">
    <property type="entry name" value="UDP-Glycosyltransferase/glycogen phosphorylase"/>
    <property type="match status" value="1"/>
</dbReference>
<dbReference type="InterPro" id="IPR001128">
    <property type="entry name" value="Cyt_P450"/>
</dbReference>
<evidence type="ECO:0000256" key="3">
    <source>
        <dbReference type="ARBA" id="ARBA00022676"/>
    </source>
</evidence>
<dbReference type="RefSeq" id="WP_378612126.1">
    <property type="nucleotide sequence ID" value="NZ_JBHSAX010000009.1"/>
</dbReference>
<dbReference type="PRINTS" id="PR00463">
    <property type="entry name" value="EP450I"/>
</dbReference>
<evidence type="ECO:0000259" key="5">
    <source>
        <dbReference type="Pfam" id="PF13439"/>
    </source>
</evidence>